<dbReference type="SMART" id="SM00360">
    <property type="entry name" value="RRM"/>
    <property type="match status" value="1"/>
</dbReference>
<evidence type="ECO:0000256" key="3">
    <source>
        <dbReference type="SAM" id="MobiDB-lite"/>
    </source>
</evidence>
<gene>
    <name evidence="4" type="ORF">QR98_0074020</name>
</gene>
<dbReference type="InterPro" id="IPR012677">
    <property type="entry name" value="Nucleotide-bd_a/b_plait_sf"/>
</dbReference>
<name>A0A132AD91_SARSC</name>
<proteinExistence type="predicted"/>
<reference evidence="4 5" key="1">
    <citation type="journal article" date="2015" name="Parasit. Vectors">
        <title>Draft genome of the scabies mite.</title>
        <authorList>
            <person name="Rider S.D.Jr."/>
            <person name="Morgan M.S."/>
            <person name="Arlian L.G."/>
        </authorList>
    </citation>
    <scope>NUCLEOTIDE SEQUENCE [LARGE SCALE GENOMIC DNA]</scope>
    <source>
        <strain evidence="4">Arlian Lab</strain>
    </source>
</reference>
<dbReference type="GO" id="GO:0005634">
    <property type="term" value="C:nucleus"/>
    <property type="evidence" value="ECO:0007669"/>
    <property type="project" value="TreeGrafter"/>
</dbReference>
<protein>
    <submittedName>
        <fullName evidence="4">Scaffold attachment factor B1-like protein</fullName>
    </submittedName>
</protein>
<accession>A0A132AD91</accession>
<sequence length="151" mass="16964">MSTEDSSTNLNDDTQSDIENDSNYSASKSSNNVKRKNSTKISQKFNKKDSNSRRKSPSAKDSKKSKSNDGKETRYLWVSGIPPGTKTLQLEKLFQEHGKVLAIKIIRGAGSSLLGFVKLETIEQAQKCMEKLNRTQFRGNKIDLFKVISMK</sequence>
<evidence type="ECO:0000313" key="4">
    <source>
        <dbReference type="EMBL" id="KPM08877.1"/>
    </source>
</evidence>
<dbReference type="PANTHER" id="PTHR48025">
    <property type="entry name" value="OS02G0815200 PROTEIN"/>
    <property type="match status" value="1"/>
</dbReference>
<dbReference type="CDD" id="cd00590">
    <property type="entry name" value="RRM_SF"/>
    <property type="match status" value="1"/>
</dbReference>
<dbReference type="Proteomes" id="UP000616769">
    <property type="component" value="Unassembled WGS sequence"/>
</dbReference>
<dbReference type="EMBL" id="JXLN01012795">
    <property type="protein sequence ID" value="KPM08877.1"/>
    <property type="molecule type" value="Genomic_DNA"/>
</dbReference>
<dbReference type="PANTHER" id="PTHR48025:SF1">
    <property type="entry name" value="RRM DOMAIN-CONTAINING PROTEIN"/>
    <property type="match status" value="1"/>
</dbReference>
<dbReference type="VEuPathDB" id="VectorBase:SSCA006964"/>
<feature type="compositionally biased region" description="Polar residues" evidence="3">
    <location>
        <begin position="1"/>
        <end position="13"/>
    </location>
</feature>
<feature type="region of interest" description="Disordered" evidence="3">
    <location>
        <begin position="1"/>
        <end position="78"/>
    </location>
</feature>
<comment type="caution">
    <text evidence="4">The sequence shown here is derived from an EMBL/GenBank/DDBJ whole genome shotgun (WGS) entry which is preliminary data.</text>
</comment>
<dbReference type="AlphaFoldDB" id="A0A132AD91"/>
<evidence type="ECO:0000256" key="2">
    <source>
        <dbReference type="PROSITE-ProRule" id="PRU00176"/>
    </source>
</evidence>
<evidence type="ECO:0000313" key="5">
    <source>
        <dbReference type="Proteomes" id="UP000616769"/>
    </source>
</evidence>
<dbReference type="Gene3D" id="3.30.70.330">
    <property type="match status" value="1"/>
</dbReference>
<organism evidence="4 5">
    <name type="scientific">Sarcoptes scabiei</name>
    <name type="common">Itch mite</name>
    <name type="synonym">Acarus scabiei</name>
    <dbReference type="NCBI Taxonomy" id="52283"/>
    <lineage>
        <taxon>Eukaryota</taxon>
        <taxon>Metazoa</taxon>
        <taxon>Ecdysozoa</taxon>
        <taxon>Arthropoda</taxon>
        <taxon>Chelicerata</taxon>
        <taxon>Arachnida</taxon>
        <taxon>Acari</taxon>
        <taxon>Acariformes</taxon>
        <taxon>Sarcoptiformes</taxon>
        <taxon>Astigmata</taxon>
        <taxon>Psoroptidia</taxon>
        <taxon>Sarcoptoidea</taxon>
        <taxon>Sarcoptidae</taxon>
        <taxon>Sarcoptinae</taxon>
        <taxon>Sarcoptes</taxon>
    </lineage>
</organism>
<dbReference type="InterPro" id="IPR000504">
    <property type="entry name" value="RRM_dom"/>
</dbReference>
<evidence type="ECO:0000256" key="1">
    <source>
        <dbReference type="ARBA" id="ARBA00022884"/>
    </source>
</evidence>
<dbReference type="Pfam" id="PF00076">
    <property type="entry name" value="RRM_1"/>
    <property type="match status" value="1"/>
</dbReference>
<dbReference type="OrthoDB" id="6159259at2759"/>
<dbReference type="SUPFAM" id="SSF54928">
    <property type="entry name" value="RNA-binding domain, RBD"/>
    <property type="match status" value="1"/>
</dbReference>
<dbReference type="GO" id="GO:0003729">
    <property type="term" value="F:mRNA binding"/>
    <property type="evidence" value="ECO:0007669"/>
    <property type="project" value="TreeGrafter"/>
</dbReference>
<keyword evidence="1 2" id="KW-0694">RNA-binding</keyword>
<dbReference type="InterPro" id="IPR035979">
    <property type="entry name" value="RBD_domain_sf"/>
</dbReference>
<dbReference type="InterPro" id="IPR050502">
    <property type="entry name" value="Euk_RNA-bind_prot"/>
</dbReference>
<dbReference type="PROSITE" id="PS50102">
    <property type="entry name" value="RRM"/>
    <property type="match status" value="1"/>
</dbReference>
<feature type="compositionally biased region" description="Basic and acidic residues" evidence="3">
    <location>
        <begin position="46"/>
        <end position="74"/>
    </location>
</feature>